<dbReference type="Gene3D" id="3.40.50.300">
    <property type="entry name" value="P-loop containing nucleotide triphosphate hydrolases"/>
    <property type="match status" value="1"/>
</dbReference>
<keyword evidence="6 12" id="KW-0547">Nucleotide-binding</keyword>
<comment type="catalytic activity">
    <reaction evidence="10 12">
        <text>dTMP + ATP = dTDP + ADP</text>
        <dbReference type="Rhea" id="RHEA:13517"/>
        <dbReference type="ChEBI" id="CHEBI:30616"/>
        <dbReference type="ChEBI" id="CHEBI:58369"/>
        <dbReference type="ChEBI" id="CHEBI:63528"/>
        <dbReference type="ChEBI" id="CHEBI:456216"/>
        <dbReference type="EC" id="2.7.4.9"/>
    </reaction>
</comment>
<protein>
    <recommendedName>
        <fullName evidence="3 12">Thymidylate kinase</fullName>
        <ecNumber evidence="2 12">2.7.4.9</ecNumber>
    </recommendedName>
    <alternativeName>
        <fullName evidence="9 12">dTMP kinase</fullName>
    </alternativeName>
</protein>
<dbReference type="InterPro" id="IPR018094">
    <property type="entry name" value="Thymidylate_kinase"/>
</dbReference>
<evidence type="ECO:0000256" key="2">
    <source>
        <dbReference type="ARBA" id="ARBA00012980"/>
    </source>
</evidence>
<comment type="similarity">
    <text evidence="1 12">Belongs to the thymidylate kinase family.</text>
</comment>
<keyword evidence="8 12" id="KW-0067">ATP-binding</keyword>
<keyword evidence="4 12" id="KW-0808">Transferase</keyword>
<dbReference type="GO" id="GO:0004798">
    <property type="term" value="F:dTMP kinase activity"/>
    <property type="evidence" value="ECO:0007669"/>
    <property type="project" value="UniProtKB-UniRule"/>
</dbReference>
<feature type="binding site" evidence="12">
    <location>
        <begin position="22"/>
        <end position="29"/>
    </location>
    <ligand>
        <name>ATP</name>
        <dbReference type="ChEBI" id="CHEBI:30616"/>
    </ligand>
</feature>
<evidence type="ECO:0000256" key="7">
    <source>
        <dbReference type="ARBA" id="ARBA00022777"/>
    </source>
</evidence>
<keyword evidence="15" id="KW-1185">Reference proteome</keyword>
<dbReference type="NCBIfam" id="TIGR00041">
    <property type="entry name" value="DTMP_kinase"/>
    <property type="match status" value="1"/>
</dbReference>
<dbReference type="PANTHER" id="PTHR10344:SF4">
    <property type="entry name" value="UMP-CMP KINASE 2, MITOCHONDRIAL"/>
    <property type="match status" value="1"/>
</dbReference>
<comment type="caution">
    <text evidence="14">The sequence shown here is derived from an EMBL/GenBank/DDBJ whole genome shotgun (WGS) entry which is preliminary data.</text>
</comment>
<dbReference type="Pfam" id="PF02223">
    <property type="entry name" value="Thymidylate_kin"/>
    <property type="match status" value="1"/>
</dbReference>
<gene>
    <name evidence="12 14" type="primary">tmk</name>
    <name evidence="14" type="ORF">NJQ99_05045</name>
</gene>
<dbReference type="InterPro" id="IPR039430">
    <property type="entry name" value="Thymidylate_kin-like_dom"/>
</dbReference>
<dbReference type="CDD" id="cd01672">
    <property type="entry name" value="TMPK"/>
    <property type="match status" value="1"/>
</dbReference>
<organism evidence="14 15">
    <name type="scientific">Futiania mangrovi</name>
    <dbReference type="NCBI Taxonomy" id="2959716"/>
    <lineage>
        <taxon>Bacteria</taxon>
        <taxon>Pseudomonadati</taxon>
        <taxon>Pseudomonadota</taxon>
        <taxon>Alphaproteobacteria</taxon>
        <taxon>Futianiales</taxon>
        <taxon>Futianiaceae</taxon>
        <taxon>Futiania</taxon>
    </lineage>
</organism>
<evidence type="ECO:0000256" key="11">
    <source>
        <dbReference type="ARBA" id="ARBA00057735"/>
    </source>
</evidence>
<proteinExistence type="inferred from homology"/>
<evidence type="ECO:0000313" key="15">
    <source>
        <dbReference type="Proteomes" id="UP001055804"/>
    </source>
</evidence>
<dbReference type="GO" id="GO:0006235">
    <property type="term" value="P:dTTP biosynthetic process"/>
    <property type="evidence" value="ECO:0007669"/>
    <property type="project" value="UniProtKB-UniRule"/>
</dbReference>
<dbReference type="GO" id="GO:0006227">
    <property type="term" value="P:dUDP biosynthetic process"/>
    <property type="evidence" value="ECO:0007669"/>
    <property type="project" value="TreeGrafter"/>
</dbReference>
<accession>A0A9J6PD73</accession>
<dbReference type="GO" id="GO:0005524">
    <property type="term" value="F:ATP binding"/>
    <property type="evidence" value="ECO:0007669"/>
    <property type="project" value="UniProtKB-UniRule"/>
</dbReference>
<evidence type="ECO:0000313" key="14">
    <source>
        <dbReference type="EMBL" id="MCP1335768.1"/>
    </source>
</evidence>
<feature type="domain" description="Thymidylate kinase-like" evidence="13">
    <location>
        <begin position="20"/>
        <end position="212"/>
    </location>
</feature>
<keyword evidence="7 12" id="KW-0418">Kinase</keyword>
<dbReference type="EMBL" id="JAMZFT010000001">
    <property type="protein sequence ID" value="MCP1335768.1"/>
    <property type="molecule type" value="Genomic_DNA"/>
</dbReference>
<comment type="function">
    <text evidence="11 12">Phosphorylation of dTMP to form dTDP in both de novo and salvage pathways of dTTP synthesis.</text>
</comment>
<keyword evidence="5 12" id="KW-0545">Nucleotide biosynthesis</keyword>
<evidence type="ECO:0000256" key="12">
    <source>
        <dbReference type="HAMAP-Rule" id="MF_00165"/>
    </source>
</evidence>
<evidence type="ECO:0000256" key="10">
    <source>
        <dbReference type="ARBA" id="ARBA00048743"/>
    </source>
</evidence>
<reference evidence="14" key="1">
    <citation type="submission" date="2022-06" db="EMBL/GenBank/DDBJ databases">
        <title>Isolation and Genomics of Futiania mangrovii gen. nov., sp. nov., a Rare and Metabolically-versatile member in the Class Alphaproteobacteria.</title>
        <authorList>
            <person name="Liu L."/>
            <person name="Huang W.-C."/>
            <person name="Pan J."/>
            <person name="Li J."/>
            <person name="Huang Y."/>
            <person name="Du H."/>
            <person name="Liu Y."/>
            <person name="Li M."/>
        </authorList>
    </citation>
    <scope>NUCLEOTIDE SEQUENCE</scope>
    <source>
        <strain evidence="14">FT118</strain>
    </source>
</reference>
<dbReference type="HAMAP" id="MF_00165">
    <property type="entry name" value="Thymidylate_kinase"/>
    <property type="match status" value="1"/>
</dbReference>
<evidence type="ECO:0000256" key="1">
    <source>
        <dbReference type="ARBA" id="ARBA00009776"/>
    </source>
</evidence>
<dbReference type="PANTHER" id="PTHR10344">
    <property type="entry name" value="THYMIDYLATE KINASE"/>
    <property type="match status" value="1"/>
</dbReference>
<dbReference type="GO" id="GO:0006233">
    <property type="term" value="P:dTDP biosynthetic process"/>
    <property type="evidence" value="ECO:0007669"/>
    <property type="project" value="InterPro"/>
</dbReference>
<evidence type="ECO:0000256" key="8">
    <source>
        <dbReference type="ARBA" id="ARBA00022840"/>
    </source>
</evidence>
<dbReference type="Proteomes" id="UP001055804">
    <property type="component" value="Unassembled WGS sequence"/>
</dbReference>
<dbReference type="RefSeq" id="WP_269331700.1">
    <property type="nucleotide sequence ID" value="NZ_JAMZFT010000001.1"/>
</dbReference>
<dbReference type="GO" id="GO:0005829">
    <property type="term" value="C:cytosol"/>
    <property type="evidence" value="ECO:0007669"/>
    <property type="project" value="TreeGrafter"/>
</dbReference>
<dbReference type="InterPro" id="IPR027417">
    <property type="entry name" value="P-loop_NTPase"/>
</dbReference>
<evidence type="ECO:0000256" key="9">
    <source>
        <dbReference type="ARBA" id="ARBA00029962"/>
    </source>
</evidence>
<dbReference type="SUPFAM" id="SSF52540">
    <property type="entry name" value="P-loop containing nucleoside triphosphate hydrolases"/>
    <property type="match status" value="1"/>
</dbReference>
<evidence type="ECO:0000256" key="6">
    <source>
        <dbReference type="ARBA" id="ARBA00022741"/>
    </source>
</evidence>
<sequence>MPAGGEGGTSGRGPGRFITFEGGEGTGKSTQIRLLAQHLAAAGHAVTLTREPGGTAMAEQVRTLLLLRGEARMDPMAETLMHFAARADHLAHCIRPALAEGRIVLCDRFTDSTRAYQGAGHGVPLTQIDALDEMVTGTTQPDLTLLLEVPPAVSRQRRVARDGVGGGDRYEDLADDFHARVAAGFSQLPARYPGRIVRVDGSGTETAVAARIAAIVAERLAL</sequence>
<evidence type="ECO:0000259" key="13">
    <source>
        <dbReference type="Pfam" id="PF02223"/>
    </source>
</evidence>
<dbReference type="EC" id="2.7.4.9" evidence="2 12"/>
<name>A0A9J6PD73_9PROT</name>
<dbReference type="InterPro" id="IPR018095">
    <property type="entry name" value="Thymidylate_kin_CS"/>
</dbReference>
<dbReference type="AlphaFoldDB" id="A0A9J6PD73"/>
<evidence type="ECO:0000256" key="5">
    <source>
        <dbReference type="ARBA" id="ARBA00022727"/>
    </source>
</evidence>
<evidence type="ECO:0000256" key="4">
    <source>
        <dbReference type="ARBA" id="ARBA00022679"/>
    </source>
</evidence>
<evidence type="ECO:0000256" key="3">
    <source>
        <dbReference type="ARBA" id="ARBA00017144"/>
    </source>
</evidence>
<dbReference type="FunFam" id="3.40.50.300:FF:000225">
    <property type="entry name" value="Thymidylate kinase"/>
    <property type="match status" value="1"/>
</dbReference>
<dbReference type="PROSITE" id="PS01331">
    <property type="entry name" value="THYMIDYLATE_KINASE"/>
    <property type="match status" value="1"/>
</dbReference>